<sequence>MSSSYSPSSSQQSAFSKMFSKKQNQPSYAQANDSHATLVGNAPSKSSTAASTPRDYEAAFGNLSSSYGFGAPLPSPASSSLPSRKHSRKSTSLPAPPPPTPSPSYTPPHRDYQAAFGDLSAAYGYGGSAPILPSMKTGKKSSPPAPKPVRQSNTDKVFGEMAAKYGMGGATPMGVRL</sequence>
<reference evidence="1" key="1">
    <citation type="submission" date="2021-02" db="EMBL/GenBank/DDBJ databases">
        <authorList>
            <consortium name="DOE Joint Genome Institute"/>
            <person name="Ahrendt S."/>
            <person name="Looney B.P."/>
            <person name="Miyauchi S."/>
            <person name="Morin E."/>
            <person name="Drula E."/>
            <person name="Courty P.E."/>
            <person name="Chicoki N."/>
            <person name="Fauchery L."/>
            <person name="Kohler A."/>
            <person name="Kuo A."/>
            <person name="Labutti K."/>
            <person name="Pangilinan J."/>
            <person name="Lipzen A."/>
            <person name="Riley R."/>
            <person name="Andreopoulos W."/>
            <person name="He G."/>
            <person name="Johnson J."/>
            <person name="Barry K.W."/>
            <person name="Grigoriev I.V."/>
            <person name="Nagy L."/>
            <person name="Hibbett D."/>
            <person name="Henrissat B."/>
            <person name="Matheny P.B."/>
            <person name="Labbe J."/>
            <person name="Martin F."/>
        </authorList>
    </citation>
    <scope>NUCLEOTIDE SEQUENCE</scope>
    <source>
        <strain evidence="1">FP105234-sp</strain>
    </source>
</reference>
<name>A0ACB8RFB7_9AGAM</name>
<comment type="caution">
    <text evidence="1">The sequence shown here is derived from an EMBL/GenBank/DDBJ whole genome shotgun (WGS) entry which is preliminary data.</text>
</comment>
<dbReference type="Proteomes" id="UP000814033">
    <property type="component" value="Unassembled WGS sequence"/>
</dbReference>
<evidence type="ECO:0000313" key="2">
    <source>
        <dbReference type="Proteomes" id="UP000814033"/>
    </source>
</evidence>
<dbReference type="EMBL" id="MU276057">
    <property type="protein sequence ID" value="KAI0042597.1"/>
    <property type="molecule type" value="Genomic_DNA"/>
</dbReference>
<reference evidence="1" key="2">
    <citation type="journal article" date="2022" name="New Phytol.">
        <title>Evolutionary transition to the ectomycorrhizal habit in the genomes of a hyperdiverse lineage of mushroom-forming fungi.</title>
        <authorList>
            <person name="Looney B."/>
            <person name="Miyauchi S."/>
            <person name="Morin E."/>
            <person name="Drula E."/>
            <person name="Courty P.E."/>
            <person name="Kohler A."/>
            <person name="Kuo A."/>
            <person name="LaButti K."/>
            <person name="Pangilinan J."/>
            <person name="Lipzen A."/>
            <person name="Riley R."/>
            <person name="Andreopoulos W."/>
            <person name="He G."/>
            <person name="Johnson J."/>
            <person name="Nolan M."/>
            <person name="Tritt A."/>
            <person name="Barry K.W."/>
            <person name="Grigoriev I.V."/>
            <person name="Nagy L.G."/>
            <person name="Hibbett D."/>
            <person name="Henrissat B."/>
            <person name="Matheny P.B."/>
            <person name="Labbe J."/>
            <person name="Martin F.M."/>
        </authorList>
    </citation>
    <scope>NUCLEOTIDE SEQUENCE</scope>
    <source>
        <strain evidence="1">FP105234-sp</strain>
    </source>
</reference>
<accession>A0ACB8RFB7</accession>
<proteinExistence type="predicted"/>
<gene>
    <name evidence="1" type="ORF">FA95DRAFT_1682445</name>
</gene>
<organism evidence="1 2">
    <name type="scientific">Auriscalpium vulgare</name>
    <dbReference type="NCBI Taxonomy" id="40419"/>
    <lineage>
        <taxon>Eukaryota</taxon>
        <taxon>Fungi</taxon>
        <taxon>Dikarya</taxon>
        <taxon>Basidiomycota</taxon>
        <taxon>Agaricomycotina</taxon>
        <taxon>Agaricomycetes</taxon>
        <taxon>Russulales</taxon>
        <taxon>Auriscalpiaceae</taxon>
        <taxon>Auriscalpium</taxon>
    </lineage>
</organism>
<evidence type="ECO:0000313" key="1">
    <source>
        <dbReference type="EMBL" id="KAI0042597.1"/>
    </source>
</evidence>
<keyword evidence="2" id="KW-1185">Reference proteome</keyword>
<protein>
    <submittedName>
        <fullName evidence="1">Uncharacterized protein</fullName>
    </submittedName>
</protein>